<accession>A0A8T0NQY4</accession>
<gene>
    <name evidence="1" type="ORF">PVAP13_9KG349183</name>
</gene>
<sequence>MSELTSWLGLPFLHGKQRSLWIGTPPPMDRPAALQVGVVDPNGRGSGDTKYNMVSKRVWRATTYELLPRWGAKPYVTGVRLELPVHGGAWRYGASQAFRHAEVCARWCRARATAEHSSIEDLAAPASKGLRERDAGITTAAKGIGSRSRERRVAVRCDAWFITMFTMSFPLVSDPHHVYRI</sequence>
<name>A0A8T0NQY4_PANVG</name>
<proteinExistence type="predicted"/>
<evidence type="ECO:0000313" key="2">
    <source>
        <dbReference type="Proteomes" id="UP000823388"/>
    </source>
</evidence>
<reference evidence="1" key="1">
    <citation type="submission" date="2020-05" db="EMBL/GenBank/DDBJ databases">
        <title>WGS assembly of Panicum virgatum.</title>
        <authorList>
            <person name="Lovell J.T."/>
            <person name="Jenkins J."/>
            <person name="Shu S."/>
            <person name="Juenger T.E."/>
            <person name="Schmutz J."/>
        </authorList>
    </citation>
    <scope>NUCLEOTIDE SEQUENCE</scope>
    <source>
        <strain evidence="1">AP13</strain>
    </source>
</reference>
<comment type="caution">
    <text evidence="1">The sequence shown here is derived from an EMBL/GenBank/DDBJ whole genome shotgun (WGS) entry which is preliminary data.</text>
</comment>
<evidence type="ECO:0000313" key="1">
    <source>
        <dbReference type="EMBL" id="KAG2550965.1"/>
    </source>
</evidence>
<dbReference type="AlphaFoldDB" id="A0A8T0NQY4"/>
<organism evidence="1 2">
    <name type="scientific">Panicum virgatum</name>
    <name type="common">Blackwell switchgrass</name>
    <dbReference type="NCBI Taxonomy" id="38727"/>
    <lineage>
        <taxon>Eukaryota</taxon>
        <taxon>Viridiplantae</taxon>
        <taxon>Streptophyta</taxon>
        <taxon>Embryophyta</taxon>
        <taxon>Tracheophyta</taxon>
        <taxon>Spermatophyta</taxon>
        <taxon>Magnoliopsida</taxon>
        <taxon>Liliopsida</taxon>
        <taxon>Poales</taxon>
        <taxon>Poaceae</taxon>
        <taxon>PACMAD clade</taxon>
        <taxon>Panicoideae</taxon>
        <taxon>Panicodae</taxon>
        <taxon>Paniceae</taxon>
        <taxon>Panicinae</taxon>
        <taxon>Panicum</taxon>
        <taxon>Panicum sect. Hiantes</taxon>
    </lineage>
</organism>
<keyword evidence="2" id="KW-1185">Reference proteome</keyword>
<dbReference type="Proteomes" id="UP000823388">
    <property type="component" value="Chromosome 9K"/>
</dbReference>
<dbReference type="EMBL" id="CM029053">
    <property type="protein sequence ID" value="KAG2550965.1"/>
    <property type="molecule type" value="Genomic_DNA"/>
</dbReference>
<protein>
    <submittedName>
        <fullName evidence="1">Uncharacterized protein</fullName>
    </submittedName>
</protein>